<keyword evidence="2 7" id="KW-0548">Nucleotidyltransferase</keyword>
<keyword evidence="4" id="KW-0460">Magnesium</keyword>
<comment type="caution">
    <text evidence="7">The sequence shown here is derived from an EMBL/GenBank/DDBJ whole genome shotgun (WGS) entry which is preliminary data.</text>
</comment>
<dbReference type="RefSeq" id="WP_309039374.1">
    <property type="nucleotide sequence ID" value="NZ_JAVIFY010000012.1"/>
</dbReference>
<evidence type="ECO:0000256" key="5">
    <source>
        <dbReference type="ARBA" id="ARBA00022918"/>
    </source>
</evidence>
<dbReference type="InterPro" id="IPR000123">
    <property type="entry name" value="Reverse_transcriptase_msDNA"/>
</dbReference>
<evidence type="ECO:0000256" key="4">
    <source>
        <dbReference type="ARBA" id="ARBA00022842"/>
    </source>
</evidence>
<keyword evidence="5 7" id="KW-0695">RNA-directed DNA polymerase</keyword>
<evidence type="ECO:0000313" key="7">
    <source>
        <dbReference type="EMBL" id="MDQ9093084.1"/>
    </source>
</evidence>
<dbReference type="EC" id="2.7.7.49" evidence="7"/>
<evidence type="ECO:0000256" key="1">
    <source>
        <dbReference type="ARBA" id="ARBA00022679"/>
    </source>
</evidence>
<reference evidence="7 8" key="1">
    <citation type="submission" date="2023-08" db="EMBL/GenBank/DDBJ databases">
        <title>Pseudoalteromonas haloplanktis LL1 genome.</title>
        <authorList>
            <person name="Wu S."/>
        </authorList>
    </citation>
    <scope>NUCLEOTIDE SEQUENCE [LARGE SCALE GENOMIC DNA]</scope>
    <source>
        <strain evidence="7 8">LL1</strain>
    </source>
</reference>
<keyword evidence="8" id="KW-1185">Reference proteome</keyword>
<sequence length="376" mass="42896">MANGEFTYTQKQIGSIRVLAKTLSITEEELINLSNNSDKYYNIAKKVPKTDGTTRLTYKVSPPLRIILDKIRTRIIKNVDLPYFIMAGVPNRSYIDNALSHKNSIMVQSEDITKFFDSIKSLYVFNVFKFLFKFPPIVADVLTKLCTFKGSLVQGSPLSGDIANLIFFEKESKLAQLAKNLNLNYTRYYDDIYISSKEKTFHEHVGKLRSKIYGMFASIEVEPNKSPTKSRLMKSSERIDVHDVTVNSHKLSPSKKRISRVRFQIDKLRKDVLANSNIEEIITLYRSTIGQVNTLKAQGSPKYKKMLNEVNEIISQINPVLAKRYARSIRKAKNQNELNKINQKVSPLKKISPSVAGVINAEIKTAKEKMKLRNCS</sequence>
<keyword evidence="1 7" id="KW-0808">Transferase</keyword>
<keyword evidence="3" id="KW-0479">Metal-binding</keyword>
<proteinExistence type="predicted"/>
<dbReference type="InterPro" id="IPR000477">
    <property type="entry name" value="RT_dom"/>
</dbReference>
<feature type="domain" description="Reverse transcriptase" evidence="6">
    <location>
        <begin position="47"/>
        <end position="210"/>
    </location>
</feature>
<name>A0ABU1BGN0_PSEHA</name>
<dbReference type="PRINTS" id="PR00866">
    <property type="entry name" value="RNADNAPOLMS"/>
</dbReference>
<dbReference type="Proteomes" id="UP001226574">
    <property type="component" value="Unassembled WGS sequence"/>
</dbReference>
<evidence type="ECO:0000256" key="3">
    <source>
        <dbReference type="ARBA" id="ARBA00022723"/>
    </source>
</evidence>
<dbReference type="EMBL" id="JAVIFY010000012">
    <property type="protein sequence ID" value="MDQ9093084.1"/>
    <property type="molecule type" value="Genomic_DNA"/>
</dbReference>
<gene>
    <name evidence="7" type="ORF">RC083_16020</name>
</gene>
<dbReference type="CDD" id="cd03487">
    <property type="entry name" value="RT_Bac_retron_II"/>
    <property type="match status" value="1"/>
</dbReference>
<dbReference type="Pfam" id="PF00078">
    <property type="entry name" value="RVT_1"/>
    <property type="match status" value="1"/>
</dbReference>
<evidence type="ECO:0000256" key="2">
    <source>
        <dbReference type="ARBA" id="ARBA00022695"/>
    </source>
</evidence>
<evidence type="ECO:0000259" key="6">
    <source>
        <dbReference type="Pfam" id="PF00078"/>
    </source>
</evidence>
<organism evidence="7 8">
    <name type="scientific">Pseudoalteromonas haloplanktis</name>
    <name type="common">Alteromonas haloplanktis</name>
    <dbReference type="NCBI Taxonomy" id="228"/>
    <lineage>
        <taxon>Bacteria</taxon>
        <taxon>Pseudomonadati</taxon>
        <taxon>Pseudomonadota</taxon>
        <taxon>Gammaproteobacteria</taxon>
        <taxon>Alteromonadales</taxon>
        <taxon>Pseudoalteromonadaceae</taxon>
        <taxon>Pseudoalteromonas</taxon>
    </lineage>
</organism>
<dbReference type="GO" id="GO:0003964">
    <property type="term" value="F:RNA-directed DNA polymerase activity"/>
    <property type="evidence" value="ECO:0007669"/>
    <property type="project" value="UniProtKB-KW"/>
</dbReference>
<accession>A0ABU1BGN0</accession>
<protein>
    <submittedName>
        <fullName evidence="7">Reverse transcriptase family protein</fullName>
        <ecNumber evidence="7">2.7.7.49</ecNumber>
    </submittedName>
</protein>
<evidence type="ECO:0000313" key="8">
    <source>
        <dbReference type="Proteomes" id="UP001226574"/>
    </source>
</evidence>